<dbReference type="InterPro" id="IPR001279">
    <property type="entry name" value="Metallo-B-lactamas"/>
</dbReference>
<dbReference type="OrthoDB" id="9761531at2"/>
<evidence type="ECO:0000259" key="1">
    <source>
        <dbReference type="SMART" id="SM00849"/>
    </source>
</evidence>
<protein>
    <submittedName>
        <fullName evidence="2">Glyoxylase, beta-lactamase superfamily II</fullName>
    </submittedName>
</protein>
<dbReference type="SUPFAM" id="SSF56281">
    <property type="entry name" value="Metallo-hydrolase/oxidoreductase"/>
    <property type="match status" value="1"/>
</dbReference>
<reference evidence="2 3" key="1">
    <citation type="submission" date="2016-10" db="EMBL/GenBank/DDBJ databases">
        <authorList>
            <person name="de Groot N.N."/>
        </authorList>
    </citation>
    <scope>NUCLEOTIDE SEQUENCE [LARGE SCALE GENOMIC DNA]</scope>
    <source>
        <strain evidence="2 3">CCM7597</strain>
    </source>
</reference>
<dbReference type="EMBL" id="FNQR01000022">
    <property type="protein sequence ID" value="SEB16308.1"/>
    <property type="molecule type" value="Genomic_DNA"/>
</dbReference>
<dbReference type="STRING" id="571932.SAMN05421743_1221"/>
<dbReference type="InterPro" id="IPR036866">
    <property type="entry name" value="RibonucZ/Hydroxyglut_hydro"/>
</dbReference>
<dbReference type="InterPro" id="IPR037482">
    <property type="entry name" value="ST1585_MBL-fold"/>
</dbReference>
<organism evidence="2 3">
    <name type="scientific">Thalassobacillus cyri</name>
    <dbReference type="NCBI Taxonomy" id="571932"/>
    <lineage>
        <taxon>Bacteria</taxon>
        <taxon>Bacillati</taxon>
        <taxon>Bacillota</taxon>
        <taxon>Bacilli</taxon>
        <taxon>Bacillales</taxon>
        <taxon>Bacillaceae</taxon>
        <taxon>Thalassobacillus</taxon>
    </lineage>
</organism>
<gene>
    <name evidence="2" type="ORF">SAMN05421743_1221</name>
</gene>
<dbReference type="Gene3D" id="3.60.15.10">
    <property type="entry name" value="Ribonuclease Z/Hydroxyacylglutathione hydrolase-like"/>
    <property type="match status" value="1"/>
</dbReference>
<evidence type="ECO:0000313" key="3">
    <source>
        <dbReference type="Proteomes" id="UP000198584"/>
    </source>
</evidence>
<dbReference type="CDD" id="cd07726">
    <property type="entry name" value="ST1585-like_MBL-fold"/>
    <property type="match status" value="1"/>
</dbReference>
<dbReference type="Proteomes" id="UP000198584">
    <property type="component" value="Unassembled WGS sequence"/>
</dbReference>
<keyword evidence="3" id="KW-1185">Reference proteome</keyword>
<dbReference type="Pfam" id="PF00753">
    <property type="entry name" value="Lactamase_B"/>
    <property type="match status" value="1"/>
</dbReference>
<dbReference type="PANTHER" id="PTHR42951">
    <property type="entry name" value="METALLO-BETA-LACTAMASE DOMAIN-CONTAINING"/>
    <property type="match status" value="1"/>
</dbReference>
<name>A0A1H4H5H5_9BACI</name>
<dbReference type="RefSeq" id="WP_093046520.1">
    <property type="nucleotide sequence ID" value="NZ_FNQR01000022.1"/>
</dbReference>
<evidence type="ECO:0000313" key="2">
    <source>
        <dbReference type="EMBL" id="SEB16308.1"/>
    </source>
</evidence>
<feature type="domain" description="Metallo-beta-lactamase" evidence="1">
    <location>
        <begin position="25"/>
        <end position="230"/>
    </location>
</feature>
<proteinExistence type="predicted"/>
<dbReference type="AlphaFoldDB" id="A0A1H4H5H5"/>
<accession>A0A1H4H5H5</accession>
<dbReference type="PANTHER" id="PTHR42951:SF22">
    <property type="entry name" value="METALLO BETA-LACTAMASE SUPERFAMILY LIPOPROTEIN"/>
    <property type="match status" value="1"/>
</dbReference>
<sequence length="313" mass="34928">MNTKAPIDLGNRIQLIDGYDLGLPGRTGTYVINEDQLTLIETGPSPSIPYVLEGLKKLHIDPADIRYIIVTHIHLDHAGGAGLLLKECPNAEVVVHPRGKRHLADPSRLIAGARAVYGDKFDELFDPIVPIAEDRLLVKEDGETLNIGPDCTLTFYDSPGHAKHHFSIHDSKSNGIFTGDTVGVRYHQTQEKGLTFYLPSTSPNQFDPDAMRASIERFRQLDVDRIYFGHFGESAEPEEVFQQTESWLPKFVAAGEEALANDEGQAGVKERLYQLVSDYLQTHNIPDDHPVYQVLEVDFEVCAMGIVDYLNKH</sequence>
<dbReference type="InterPro" id="IPR050855">
    <property type="entry name" value="NDM-1-like"/>
</dbReference>
<dbReference type="SMART" id="SM00849">
    <property type="entry name" value="Lactamase_B"/>
    <property type="match status" value="1"/>
</dbReference>